<comment type="caution">
    <text evidence="6">The sequence shown here is derived from an EMBL/GenBank/DDBJ whole genome shotgun (WGS) entry which is preliminary data.</text>
</comment>
<proteinExistence type="predicted"/>
<dbReference type="Gene3D" id="1.10.357.10">
    <property type="entry name" value="Tetracycline Repressor, domain 2"/>
    <property type="match status" value="1"/>
</dbReference>
<dbReference type="AlphaFoldDB" id="A0A367EWL0"/>
<dbReference type="GO" id="GO:0000976">
    <property type="term" value="F:transcription cis-regulatory region binding"/>
    <property type="evidence" value="ECO:0007669"/>
    <property type="project" value="TreeGrafter"/>
</dbReference>
<dbReference type="PANTHER" id="PTHR30055">
    <property type="entry name" value="HTH-TYPE TRANSCRIPTIONAL REGULATOR RUTR"/>
    <property type="match status" value="1"/>
</dbReference>
<dbReference type="PRINTS" id="PR00455">
    <property type="entry name" value="HTHTETR"/>
</dbReference>
<dbReference type="Pfam" id="PF00440">
    <property type="entry name" value="TetR_N"/>
    <property type="match status" value="1"/>
</dbReference>
<dbReference type="EMBL" id="QOIM01000024">
    <property type="protein sequence ID" value="RCG22518.1"/>
    <property type="molecule type" value="Genomic_DNA"/>
</dbReference>
<evidence type="ECO:0000259" key="5">
    <source>
        <dbReference type="PROSITE" id="PS50977"/>
    </source>
</evidence>
<reference evidence="6 7" key="1">
    <citation type="submission" date="2018-06" db="EMBL/GenBank/DDBJ databases">
        <title>Streptomyces reniochalinae sp. nov. and Streptomyces diacarnus sp. nov. from marine sponges.</title>
        <authorList>
            <person name="Li L."/>
        </authorList>
    </citation>
    <scope>NUCLEOTIDE SEQUENCE [LARGE SCALE GENOMIC DNA]</scope>
    <source>
        <strain evidence="6 7">LHW50302</strain>
    </source>
</reference>
<dbReference type="InterPro" id="IPR001647">
    <property type="entry name" value="HTH_TetR"/>
</dbReference>
<keyword evidence="2 4" id="KW-0238">DNA-binding</keyword>
<evidence type="ECO:0000313" key="6">
    <source>
        <dbReference type="EMBL" id="RCG22518.1"/>
    </source>
</evidence>
<evidence type="ECO:0000256" key="1">
    <source>
        <dbReference type="ARBA" id="ARBA00023015"/>
    </source>
</evidence>
<dbReference type="InterPro" id="IPR050109">
    <property type="entry name" value="HTH-type_TetR-like_transc_reg"/>
</dbReference>
<dbReference type="PROSITE" id="PS50977">
    <property type="entry name" value="HTH_TETR_2"/>
    <property type="match status" value="1"/>
</dbReference>
<dbReference type="GO" id="GO:0003700">
    <property type="term" value="F:DNA-binding transcription factor activity"/>
    <property type="evidence" value="ECO:0007669"/>
    <property type="project" value="TreeGrafter"/>
</dbReference>
<dbReference type="Proteomes" id="UP000253507">
    <property type="component" value="Unassembled WGS sequence"/>
</dbReference>
<keyword evidence="1" id="KW-0805">Transcription regulation</keyword>
<accession>A0A367EWL0</accession>
<dbReference type="SUPFAM" id="SSF48498">
    <property type="entry name" value="Tetracyclin repressor-like, C-terminal domain"/>
    <property type="match status" value="1"/>
</dbReference>
<evidence type="ECO:0000256" key="2">
    <source>
        <dbReference type="ARBA" id="ARBA00023125"/>
    </source>
</evidence>
<keyword evidence="3" id="KW-0804">Transcription</keyword>
<sequence>MSGAEEPSQSVRQRRVILRGAAAALRERGTGAGMADIARAAGVGRATVYRHFATREALLTELSQFSADEGVRAVRAALHEGGELRATVVRTTRALLGVGRAYWTLVASGPAEGPSERELAVSGPLVELARRGQREGTFRTDLSAQRLGALHGVLIQGALLYPQLIGDSLDEAAESVTRLYLDGACVAPAGDPKGPTGSVG</sequence>
<dbReference type="PANTHER" id="PTHR30055:SF234">
    <property type="entry name" value="HTH-TYPE TRANSCRIPTIONAL REGULATOR BETI"/>
    <property type="match status" value="1"/>
</dbReference>
<dbReference type="InterPro" id="IPR036271">
    <property type="entry name" value="Tet_transcr_reg_TetR-rel_C_sf"/>
</dbReference>
<evidence type="ECO:0000256" key="3">
    <source>
        <dbReference type="ARBA" id="ARBA00023163"/>
    </source>
</evidence>
<dbReference type="RefSeq" id="WP_114014352.1">
    <property type="nucleotide sequence ID" value="NZ_QOIM01000024.1"/>
</dbReference>
<keyword evidence="7" id="KW-1185">Reference proteome</keyword>
<gene>
    <name evidence="6" type="ORF">DQ392_05490</name>
</gene>
<evidence type="ECO:0000313" key="7">
    <source>
        <dbReference type="Proteomes" id="UP000253507"/>
    </source>
</evidence>
<protein>
    <submittedName>
        <fullName evidence="6">TetR/AcrR family transcriptional regulator</fullName>
    </submittedName>
</protein>
<dbReference type="OrthoDB" id="3869819at2"/>
<dbReference type="SUPFAM" id="SSF46689">
    <property type="entry name" value="Homeodomain-like"/>
    <property type="match status" value="1"/>
</dbReference>
<feature type="domain" description="HTH tetR-type" evidence="5">
    <location>
        <begin position="11"/>
        <end position="70"/>
    </location>
</feature>
<evidence type="ECO:0000256" key="4">
    <source>
        <dbReference type="PROSITE-ProRule" id="PRU00335"/>
    </source>
</evidence>
<name>A0A367EWL0_9ACTN</name>
<dbReference type="InterPro" id="IPR009057">
    <property type="entry name" value="Homeodomain-like_sf"/>
</dbReference>
<feature type="DNA-binding region" description="H-T-H motif" evidence="4">
    <location>
        <begin position="33"/>
        <end position="52"/>
    </location>
</feature>
<organism evidence="6 7">
    <name type="scientific">Streptomyces reniochalinae</name>
    <dbReference type="NCBI Taxonomy" id="2250578"/>
    <lineage>
        <taxon>Bacteria</taxon>
        <taxon>Bacillati</taxon>
        <taxon>Actinomycetota</taxon>
        <taxon>Actinomycetes</taxon>
        <taxon>Kitasatosporales</taxon>
        <taxon>Streptomycetaceae</taxon>
        <taxon>Streptomyces</taxon>
    </lineage>
</organism>